<evidence type="ECO:0000313" key="2">
    <source>
        <dbReference type="Proteomes" id="UP001056201"/>
    </source>
</evidence>
<accession>A0ABY4S893</accession>
<sequence>MWPPTGLDTMAHWAMVAEASVIKVNQLQSAAQAQRLAQRIDMAGVCVGDAPPCVSLAQALAIRAAVPDLPLAVALADWRQHTPQQIDALVQDLGASHFEFTPADVAKAPDFADDLARLQAIRCPKVANGFFLLADDLSFIDDEAPYQALQQVGVAWFQFEIDSALDPNAKLSQASLQRVDTFLAGLPVLVGDRLQQLAGYPLAAARGFFFDLAVPKAAHNDDKAQHSWAESQLMRLLPTR</sequence>
<dbReference type="EMBL" id="CP097635">
    <property type="protein sequence ID" value="URI07469.1"/>
    <property type="molecule type" value="Genomic_DNA"/>
</dbReference>
<reference evidence="1" key="1">
    <citation type="submission" date="2022-05" db="EMBL/GenBank/DDBJ databases">
        <title>An RpoN-dependent PEP-CTERM gene is involved in floc formation of an Aquincola tertiaricarbonis strain.</title>
        <authorList>
            <person name="Qiu D."/>
            <person name="Xia M."/>
        </authorList>
    </citation>
    <scope>NUCLEOTIDE SEQUENCE</scope>
    <source>
        <strain evidence="1">RN12</strain>
    </source>
</reference>
<gene>
    <name evidence="1" type="ORF">MW290_02285</name>
</gene>
<organism evidence="1 2">
    <name type="scientific">Aquincola tertiaricarbonis</name>
    <dbReference type="NCBI Taxonomy" id="391953"/>
    <lineage>
        <taxon>Bacteria</taxon>
        <taxon>Pseudomonadati</taxon>
        <taxon>Pseudomonadota</taxon>
        <taxon>Betaproteobacteria</taxon>
        <taxon>Burkholderiales</taxon>
        <taxon>Sphaerotilaceae</taxon>
        <taxon>Aquincola</taxon>
    </lineage>
</organism>
<keyword evidence="2" id="KW-1185">Reference proteome</keyword>
<evidence type="ECO:0000313" key="1">
    <source>
        <dbReference type="EMBL" id="URI07469.1"/>
    </source>
</evidence>
<dbReference type="Proteomes" id="UP001056201">
    <property type="component" value="Chromosome 1"/>
</dbReference>
<dbReference type="RefSeq" id="WP_250195704.1">
    <property type="nucleotide sequence ID" value="NZ_CP097635.1"/>
</dbReference>
<protein>
    <recommendedName>
        <fullName evidence="3">4-(hydroxymethyl)-2-furancarboxaldehyde-phosphate synthase</fullName>
    </recommendedName>
</protein>
<evidence type="ECO:0008006" key="3">
    <source>
        <dbReference type="Google" id="ProtNLM"/>
    </source>
</evidence>
<name>A0ABY4S893_AQUTE</name>
<proteinExistence type="predicted"/>